<keyword evidence="5" id="KW-1185">Reference proteome</keyword>
<feature type="domain" description="HTH tetR-type" evidence="3">
    <location>
        <begin position="11"/>
        <end position="71"/>
    </location>
</feature>
<dbReference type="EMBL" id="FNVG01000004">
    <property type="protein sequence ID" value="SEF84075.1"/>
    <property type="molecule type" value="Genomic_DNA"/>
</dbReference>
<dbReference type="Proteomes" id="UP000236721">
    <property type="component" value="Unassembled WGS sequence"/>
</dbReference>
<dbReference type="GO" id="GO:0003677">
    <property type="term" value="F:DNA binding"/>
    <property type="evidence" value="ECO:0007669"/>
    <property type="project" value="UniProtKB-UniRule"/>
</dbReference>
<dbReference type="Gene3D" id="1.10.357.10">
    <property type="entry name" value="Tetracycline Repressor, domain 2"/>
    <property type="match status" value="1"/>
</dbReference>
<dbReference type="InterPro" id="IPR009057">
    <property type="entry name" value="Homeodomain-like_sf"/>
</dbReference>
<dbReference type="InterPro" id="IPR050624">
    <property type="entry name" value="HTH-type_Tx_Regulator"/>
</dbReference>
<dbReference type="PANTHER" id="PTHR43479">
    <property type="entry name" value="ACREF/ENVCD OPERON REPRESSOR-RELATED"/>
    <property type="match status" value="1"/>
</dbReference>
<keyword evidence="1 2" id="KW-0238">DNA-binding</keyword>
<feature type="DNA-binding region" description="H-T-H motif" evidence="2">
    <location>
        <begin position="34"/>
        <end position="53"/>
    </location>
</feature>
<proteinExistence type="predicted"/>
<sequence length="223" mass="25347">MKPTKRELTTASNKQAILKALLERMQKEEFNEIKISDLCEQASISQASFYNYFPQKTDILLYYIQLWLVEMFWVNTVSRKLSGLEAIERLFEDMAEVCIAQPKLLTEIISLQVRTKKLNHLNSLSIADKQVAFPNYECVDKIVVEDLGALLLLNIQQAIRNEELPMNSDVTTLIVALSSIFFSVPILFSQGTLAEIKTAYKNQLNLIMHGAVTSSSQVIKLNK</sequence>
<evidence type="ECO:0000313" key="4">
    <source>
        <dbReference type="EMBL" id="SEF84075.1"/>
    </source>
</evidence>
<reference evidence="5" key="1">
    <citation type="submission" date="2016-10" db="EMBL/GenBank/DDBJ databases">
        <authorList>
            <person name="Varghese N."/>
            <person name="Submissions S."/>
        </authorList>
    </citation>
    <scope>NUCLEOTIDE SEQUENCE [LARGE SCALE GENOMIC DNA]</scope>
    <source>
        <strain evidence="5">CGMCC 1.7062</strain>
    </source>
</reference>
<dbReference type="AlphaFoldDB" id="A0A1H5V9M2"/>
<evidence type="ECO:0000256" key="2">
    <source>
        <dbReference type="PROSITE-ProRule" id="PRU00335"/>
    </source>
</evidence>
<name>A0A1H5V9M2_9VIBR</name>
<evidence type="ECO:0000256" key="1">
    <source>
        <dbReference type="ARBA" id="ARBA00023125"/>
    </source>
</evidence>
<evidence type="ECO:0000259" key="3">
    <source>
        <dbReference type="PROSITE" id="PS50977"/>
    </source>
</evidence>
<dbReference type="PANTHER" id="PTHR43479:SF11">
    <property type="entry name" value="ACREF_ENVCD OPERON REPRESSOR-RELATED"/>
    <property type="match status" value="1"/>
</dbReference>
<accession>A0A1H5V9M2</accession>
<dbReference type="SUPFAM" id="SSF46689">
    <property type="entry name" value="Homeodomain-like"/>
    <property type="match status" value="1"/>
</dbReference>
<organism evidence="4 5">
    <name type="scientific">Vibrio hangzhouensis</name>
    <dbReference type="NCBI Taxonomy" id="462991"/>
    <lineage>
        <taxon>Bacteria</taxon>
        <taxon>Pseudomonadati</taxon>
        <taxon>Pseudomonadota</taxon>
        <taxon>Gammaproteobacteria</taxon>
        <taxon>Vibrionales</taxon>
        <taxon>Vibrionaceae</taxon>
        <taxon>Vibrio</taxon>
    </lineage>
</organism>
<dbReference type="OrthoDB" id="116240at2"/>
<dbReference type="PROSITE" id="PS50977">
    <property type="entry name" value="HTH_TETR_2"/>
    <property type="match status" value="1"/>
</dbReference>
<dbReference type="Pfam" id="PF00440">
    <property type="entry name" value="TetR_N"/>
    <property type="match status" value="1"/>
</dbReference>
<protein>
    <submittedName>
        <fullName evidence="4">Transcriptional regulator, TetR family</fullName>
    </submittedName>
</protein>
<dbReference type="RefSeq" id="WP_103879391.1">
    <property type="nucleotide sequence ID" value="NZ_FNVG01000004.1"/>
</dbReference>
<gene>
    <name evidence="4" type="ORF">SAMN04488244_104117</name>
</gene>
<dbReference type="InterPro" id="IPR001647">
    <property type="entry name" value="HTH_TetR"/>
</dbReference>
<evidence type="ECO:0000313" key="5">
    <source>
        <dbReference type="Proteomes" id="UP000236721"/>
    </source>
</evidence>